<dbReference type="AlphaFoldDB" id="A0A6N7W8C3"/>
<keyword evidence="3" id="KW-1185">Reference proteome</keyword>
<dbReference type="EMBL" id="VULO01000007">
    <property type="protein sequence ID" value="MSS84516.1"/>
    <property type="molecule type" value="Genomic_DNA"/>
</dbReference>
<organism evidence="2 3">
    <name type="scientific">Scrofimicrobium canadense</name>
    <dbReference type="NCBI Taxonomy" id="2652290"/>
    <lineage>
        <taxon>Bacteria</taxon>
        <taxon>Bacillati</taxon>
        <taxon>Actinomycetota</taxon>
        <taxon>Actinomycetes</taxon>
        <taxon>Actinomycetales</taxon>
        <taxon>Actinomycetaceae</taxon>
        <taxon>Scrofimicrobium</taxon>
    </lineage>
</organism>
<feature type="region of interest" description="Disordered" evidence="1">
    <location>
        <begin position="124"/>
        <end position="148"/>
    </location>
</feature>
<evidence type="ECO:0000313" key="3">
    <source>
        <dbReference type="Proteomes" id="UP000470875"/>
    </source>
</evidence>
<dbReference type="Proteomes" id="UP000470875">
    <property type="component" value="Unassembled WGS sequence"/>
</dbReference>
<feature type="compositionally biased region" description="Basic and acidic residues" evidence="1">
    <location>
        <begin position="245"/>
        <end position="255"/>
    </location>
</feature>
<protein>
    <submittedName>
        <fullName evidence="2">Uncharacterized protein</fullName>
    </submittedName>
</protein>
<feature type="region of interest" description="Disordered" evidence="1">
    <location>
        <begin position="236"/>
        <end position="261"/>
    </location>
</feature>
<comment type="caution">
    <text evidence="2">The sequence shown here is derived from an EMBL/GenBank/DDBJ whole genome shotgun (WGS) entry which is preliminary data.</text>
</comment>
<accession>A0A6N7W8C3</accession>
<evidence type="ECO:0000313" key="2">
    <source>
        <dbReference type="EMBL" id="MSS84516.1"/>
    </source>
</evidence>
<evidence type="ECO:0000256" key="1">
    <source>
        <dbReference type="SAM" id="MobiDB-lite"/>
    </source>
</evidence>
<sequence length="303" mass="34091">MADKRAWAKIDTGYMLNPKWFHVERHLRSVLRSVEPIVIRNAIRTAREAHLASILYAAQNLTDGLFPVDTVKALAVVQTDEEEAAITALFEVGLWINHAGGMAEVHDYLEHQQSAEKAKQLSAAGRAAAEAKKANRSTNRSTNRVTDRKIDRKKELLKAQEAQFASEFDAWWDHWPVKRGKTEARDAFINARSRADLETLTAGADRYAAWLKANPDRSPKYAQGWLNKDRWTDDLGLTPTTSDPRQQRIEARKQSGDIPIPPELFKVDDPLAWRAWQDAFLAAIGDGADDQQAIDTANQQTGR</sequence>
<reference evidence="2 3" key="1">
    <citation type="submission" date="2019-08" db="EMBL/GenBank/DDBJ databases">
        <title>In-depth cultivation of the pig gut microbiome towards novel bacterial diversity and tailored functional studies.</title>
        <authorList>
            <person name="Wylensek D."/>
            <person name="Hitch T.C.A."/>
            <person name="Clavel T."/>
        </authorList>
    </citation>
    <scope>NUCLEOTIDE SEQUENCE [LARGE SCALE GENOMIC DNA]</scope>
    <source>
        <strain evidence="2 3">WB03_NA08</strain>
    </source>
</reference>
<proteinExistence type="predicted"/>
<dbReference type="RefSeq" id="WP_154544937.1">
    <property type="nucleotide sequence ID" value="NZ_VULO01000007.1"/>
</dbReference>
<gene>
    <name evidence="2" type="ORF">FYJ24_07005</name>
</gene>
<name>A0A6N7W8C3_9ACTO</name>